<dbReference type="Proteomes" id="UP000265520">
    <property type="component" value="Unassembled WGS sequence"/>
</dbReference>
<proteinExistence type="predicted"/>
<dbReference type="AlphaFoldDB" id="A0A392NJN3"/>
<accession>A0A392NJN3</accession>
<organism evidence="1 2">
    <name type="scientific">Trifolium medium</name>
    <dbReference type="NCBI Taxonomy" id="97028"/>
    <lineage>
        <taxon>Eukaryota</taxon>
        <taxon>Viridiplantae</taxon>
        <taxon>Streptophyta</taxon>
        <taxon>Embryophyta</taxon>
        <taxon>Tracheophyta</taxon>
        <taxon>Spermatophyta</taxon>
        <taxon>Magnoliopsida</taxon>
        <taxon>eudicotyledons</taxon>
        <taxon>Gunneridae</taxon>
        <taxon>Pentapetalae</taxon>
        <taxon>rosids</taxon>
        <taxon>fabids</taxon>
        <taxon>Fabales</taxon>
        <taxon>Fabaceae</taxon>
        <taxon>Papilionoideae</taxon>
        <taxon>50 kb inversion clade</taxon>
        <taxon>NPAAA clade</taxon>
        <taxon>Hologalegina</taxon>
        <taxon>IRL clade</taxon>
        <taxon>Trifolieae</taxon>
        <taxon>Trifolium</taxon>
    </lineage>
</organism>
<dbReference type="EMBL" id="LXQA010040400">
    <property type="protein sequence ID" value="MCH99469.1"/>
    <property type="molecule type" value="Genomic_DNA"/>
</dbReference>
<evidence type="ECO:0000313" key="2">
    <source>
        <dbReference type="Proteomes" id="UP000265520"/>
    </source>
</evidence>
<dbReference type="SUPFAM" id="SSF52047">
    <property type="entry name" value="RNI-like"/>
    <property type="match status" value="1"/>
</dbReference>
<keyword evidence="2" id="KW-1185">Reference proteome</keyword>
<reference evidence="1 2" key="1">
    <citation type="journal article" date="2018" name="Front. Plant Sci.">
        <title>Red Clover (Trifolium pratense) and Zigzag Clover (T. medium) - A Picture of Genomic Similarities and Differences.</title>
        <authorList>
            <person name="Dluhosova J."/>
            <person name="Istvanek J."/>
            <person name="Nedelnik J."/>
            <person name="Repkova J."/>
        </authorList>
    </citation>
    <scope>NUCLEOTIDE SEQUENCE [LARGE SCALE GENOMIC DNA]</scope>
    <source>
        <strain evidence="2">cv. 10/8</strain>
        <tissue evidence="1">Leaf</tissue>
    </source>
</reference>
<sequence length="190" mass="21602">MFTTINVPTDTVHFGHLKHLKLSGIDFTIDPFCDYLTFRLPVLKKFEISNCKWSSGKDVIVDASLLESISIQELNELEGESIKFNALYLKEFNYCGDETRCFAFQLFQHFHQVKWIKFEGSEVLTQSKEDVYPVSALPVFANLSQLELGLVTIEVILGLLQKSPLLKTLVLTLKETPKFSKELLTLAVVP</sequence>
<dbReference type="Gene3D" id="3.80.10.10">
    <property type="entry name" value="Ribonuclease Inhibitor"/>
    <property type="match status" value="1"/>
</dbReference>
<feature type="non-terminal residue" evidence="1">
    <location>
        <position position="190"/>
    </location>
</feature>
<dbReference type="InterPro" id="IPR032675">
    <property type="entry name" value="LRR_dom_sf"/>
</dbReference>
<protein>
    <submittedName>
        <fullName evidence="1">F-box/FBD/LRR protein</fullName>
    </submittedName>
</protein>
<comment type="caution">
    <text evidence="1">The sequence shown here is derived from an EMBL/GenBank/DDBJ whole genome shotgun (WGS) entry which is preliminary data.</text>
</comment>
<evidence type="ECO:0000313" key="1">
    <source>
        <dbReference type="EMBL" id="MCH99469.1"/>
    </source>
</evidence>
<name>A0A392NJN3_9FABA</name>